<name>F6GWL0_VITVI</name>
<dbReference type="PANTHER" id="PTHR31356">
    <property type="entry name" value="THYLAKOID LUMENAL 29 KDA PROTEIN, CHLOROPLASTIC-RELATED"/>
    <property type="match status" value="1"/>
</dbReference>
<dbReference type="PRINTS" id="PR00459">
    <property type="entry name" value="ASPEROXIDASE"/>
</dbReference>
<accession>F6GWL0</accession>
<dbReference type="InterPro" id="IPR002207">
    <property type="entry name" value="Peroxidase_I"/>
</dbReference>
<dbReference type="Gene3D" id="1.10.520.10">
    <property type="match status" value="1"/>
</dbReference>
<dbReference type="SUPFAM" id="SSF48113">
    <property type="entry name" value="Heme-dependent peroxidases"/>
    <property type="match status" value="1"/>
</dbReference>
<evidence type="ECO:0000259" key="7">
    <source>
        <dbReference type="Pfam" id="PF00141"/>
    </source>
</evidence>
<sequence length="185" mass="20314">MVVVEIGLGGGKLKESRATPMEAQASTLASTPAPTPAPLVVNVEYYKEIERAHRYLCAFISNKKCAPMMLLFHDAGTYDALTKTGGPNGSIRNPQELNHSANRGLKTAVDLCGAEHLRSVFNRMGLEDKDIVALSGAHTLGGARKQVPGFDGKWTEEPWKFDNSYFKRGFNREAGDCLYFPQTKH</sequence>
<keyword evidence="6" id="KW-0408">Iron</keyword>
<evidence type="ECO:0000256" key="6">
    <source>
        <dbReference type="ARBA" id="ARBA00023004"/>
    </source>
</evidence>
<dbReference type="EC" id="1.11.1.11" evidence="3"/>
<reference evidence="9" key="1">
    <citation type="journal article" date="2007" name="Nature">
        <title>The grapevine genome sequence suggests ancestral hexaploidization in major angiosperm phyla.</title>
        <authorList>
            <consortium name="The French-Italian Public Consortium for Grapevine Genome Characterization."/>
            <person name="Jaillon O."/>
            <person name="Aury J.-M."/>
            <person name="Noel B."/>
            <person name="Policriti A."/>
            <person name="Clepet C."/>
            <person name="Casagrande A."/>
            <person name="Choisne N."/>
            <person name="Aubourg S."/>
            <person name="Vitulo N."/>
            <person name="Jubin C."/>
            <person name="Vezzi A."/>
            <person name="Legeai F."/>
            <person name="Hugueney P."/>
            <person name="Dasilva C."/>
            <person name="Horner D."/>
            <person name="Mica E."/>
            <person name="Jublot D."/>
            <person name="Poulain J."/>
            <person name="Bruyere C."/>
            <person name="Billault A."/>
            <person name="Segurens B."/>
            <person name="Gouyvenoux M."/>
            <person name="Ugarte E."/>
            <person name="Cattonaro F."/>
            <person name="Anthouard V."/>
            <person name="Vico V."/>
            <person name="Del Fabbro C."/>
            <person name="Alaux M."/>
            <person name="Di Gaspero G."/>
            <person name="Dumas V."/>
            <person name="Felice N."/>
            <person name="Paillard S."/>
            <person name="Juman I."/>
            <person name="Moroldo M."/>
            <person name="Scalabrin S."/>
            <person name="Canaguier A."/>
            <person name="Le Clainche I."/>
            <person name="Malacrida G."/>
            <person name="Durand E."/>
            <person name="Pesole G."/>
            <person name="Laucou V."/>
            <person name="Chatelet P."/>
            <person name="Merdinoglu D."/>
            <person name="Delledonne M."/>
            <person name="Pezzotti M."/>
            <person name="Lecharny A."/>
            <person name="Scarpelli C."/>
            <person name="Artiguenave F."/>
            <person name="Pe M.E."/>
            <person name="Valle G."/>
            <person name="Morgante M."/>
            <person name="Caboche M."/>
            <person name="Adam-Blondon A.-F."/>
            <person name="Weissenbach J."/>
            <person name="Quetier F."/>
            <person name="Wincker P."/>
        </authorList>
    </citation>
    <scope>NUCLEOTIDE SEQUENCE [LARGE SCALE GENOMIC DNA]</scope>
    <source>
        <strain evidence="9">cv. Pinot noir / PN40024</strain>
    </source>
</reference>
<protein>
    <recommendedName>
        <fullName evidence="3">L-ascorbate peroxidase</fullName>
        <ecNumber evidence="3">1.11.1.11</ecNumber>
    </recommendedName>
</protein>
<dbReference type="InterPro" id="IPR044831">
    <property type="entry name" value="Ccp1-like"/>
</dbReference>
<dbReference type="InterPro" id="IPR019793">
    <property type="entry name" value="Peroxidases_heam-ligand_BS"/>
</dbReference>
<dbReference type="InParanoid" id="F6GWL0"/>
<comment type="cofactor">
    <cofactor evidence="1">
        <name>heme b</name>
        <dbReference type="ChEBI" id="CHEBI:60344"/>
    </cofactor>
</comment>
<dbReference type="GO" id="GO:0042744">
    <property type="term" value="P:hydrogen peroxide catabolic process"/>
    <property type="evidence" value="ECO:0000318"/>
    <property type="project" value="GO_Central"/>
</dbReference>
<dbReference type="PROSITE" id="PS00435">
    <property type="entry name" value="PEROXIDASE_1"/>
    <property type="match status" value="1"/>
</dbReference>
<dbReference type="STRING" id="29760.F6GWL0"/>
<evidence type="ECO:0000313" key="8">
    <source>
        <dbReference type="EMBL" id="CCB44345.1"/>
    </source>
</evidence>
<proteinExistence type="inferred from homology"/>
<evidence type="ECO:0000256" key="2">
    <source>
        <dbReference type="ARBA" id="ARBA00006873"/>
    </source>
</evidence>
<evidence type="ECO:0000256" key="5">
    <source>
        <dbReference type="ARBA" id="ARBA00023002"/>
    </source>
</evidence>
<keyword evidence="4" id="KW-0479">Metal-binding</keyword>
<dbReference type="AlphaFoldDB" id="F6GWL0"/>
<dbReference type="Proteomes" id="UP000009183">
    <property type="component" value="Chromosome 4"/>
</dbReference>
<dbReference type="Pfam" id="PF00141">
    <property type="entry name" value="peroxidase"/>
    <property type="match status" value="1"/>
</dbReference>
<dbReference type="PaxDb" id="29760-VIT_04s0023g03730.t01"/>
<keyword evidence="5" id="KW-0560">Oxidoreductase</keyword>
<dbReference type="PANTHER" id="PTHR31356:SF38">
    <property type="entry name" value="L-ASCORBATE PEROXIDASE 5, PEROXISOMAL"/>
    <property type="match status" value="1"/>
</dbReference>
<dbReference type="GO" id="GO:0034599">
    <property type="term" value="P:cellular response to oxidative stress"/>
    <property type="evidence" value="ECO:0000318"/>
    <property type="project" value="GO_Central"/>
</dbReference>
<dbReference type="eggNOG" id="ENOG502QR1E">
    <property type="taxonomic scope" value="Eukaryota"/>
</dbReference>
<dbReference type="Gene3D" id="1.10.420.10">
    <property type="entry name" value="Peroxidase, domain 2"/>
    <property type="match status" value="1"/>
</dbReference>
<dbReference type="InterPro" id="IPR010255">
    <property type="entry name" value="Haem_peroxidase_sf"/>
</dbReference>
<keyword evidence="9" id="KW-1185">Reference proteome</keyword>
<evidence type="ECO:0000256" key="1">
    <source>
        <dbReference type="ARBA" id="ARBA00001970"/>
    </source>
</evidence>
<gene>
    <name evidence="8" type="ordered locus">VIT_04s0023g03730</name>
</gene>
<evidence type="ECO:0000313" key="9">
    <source>
        <dbReference type="Proteomes" id="UP000009183"/>
    </source>
</evidence>
<dbReference type="GO" id="GO:0046872">
    <property type="term" value="F:metal ion binding"/>
    <property type="evidence" value="ECO:0007669"/>
    <property type="project" value="UniProtKB-KW"/>
</dbReference>
<evidence type="ECO:0000256" key="3">
    <source>
        <dbReference type="ARBA" id="ARBA00012940"/>
    </source>
</evidence>
<dbReference type="GO" id="GO:0020037">
    <property type="term" value="F:heme binding"/>
    <property type="evidence" value="ECO:0007669"/>
    <property type="project" value="InterPro"/>
</dbReference>
<evidence type="ECO:0000256" key="4">
    <source>
        <dbReference type="ARBA" id="ARBA00022723"/>
    </source>
</evidence>
<dbReference type="GO" id="GO:0000302">
    <property type="term" value="P:response to reactive oxygen species"/>
    <property type="evidence" value="ECO:0000318"/>
    <property type="project" value="GO_Central"/>
</dbReference>
<dbReference type="GO" id="GO:0004601">
    <property type="term" value="F:peroxidase activity"/>
    <property type="evidence" value="ECO:0000318"/>
    <property type="project" value="GO_Central"/>
</dbReference>
<organism evidence="8 9">
    <name type="scientific">Vitis vinifera</name>
    <name type="common">Grape</name>
    <dbReference type="NCBI Taxonomy" id="29760"/>
    <lineage>
        <taxon>Eukaryota</taxon>
        <taxon>Viridiplantae</taxon>
        <taxon>Streptophyta</taxon>
        <taxon>Embryophyta</taxon>
        <taxon>Tracheophyta</taxon>
        <taxon>Spermatophyta</taxon>
        <taxon>Magnoliopsida</taxon>
        <taxon>eudicotyledons</taxon>
        <taxon>Gunneridae</taxon>
        <taxon>Pentapetalae</taxon>
        <taxon>rosids</taxon>
        <taxon>Vitales</taxon>
        <taxon>Vitaceae</taxon>
        <taxon>Viteae</taxon>
        <taxon>Vitis</taxon>
    </lineage>
</organism>
<dbReference type="GO" id="GO:0016688">
    <property type="term" value="F:L-ascorbate peroxidase activity"/>
    <property type="evidence" value="ECO:0007669"/>
    <property type="project" value="UniProtKB-EC"/>
</dbReference>
<dbReference type="EMBL" id="FN594959">
    <property type="protein sequence ID" value="CCB44345.1"/>
    <property type="molecule type" value="Genomic_DNA"/>
</dbReference>
<dbReference type="HOGENOM" id="CLU_1463764_0_0_1"/>
<dbReference type="InterPro" id="IPR002016">
    <property type="entry name" value="Haem_peroxidase"/>
</dbReference>
<comment type="similarity">
    <text evidence="2">Belongs to the peroxidase family. Ascorbate peroxidase subfamily.</text>
</comment>
<feature type="domain" description="Plant heme peroxidase family profile" evidence="7">
    <location>
        <begin position="114"/>
        <end position="168"/>
    </location>
</feature>
<dbReference type="GO" id="GO:0009507">
    <property type="term" value="C:chloroplast"/>
    <property type="evidence" value="ECO:0000318"/>
    <property type="project" value="GO_Central"/>
</dbReference>